<evidence type="ECO:0000313" key="2">
    <source>
        <dbReference type="Proteomes" id="UP000796761"/>
    </source>
</evidence>
<dbReference type="AlphaFoldDB" id="A0A8K1GMS4"/>
<accession>A0A8K1GMS4</accession>
<reference evidence="1" key="1">
    <citation type="submission" date="2019-04" db="EMBL/GenBank/DDBJ databases">
        <title>Genome assembly of Zosterops borbonicus 15179.</title>
        <authorList>
            <person name="Leroy T."/>
            <person name="Anselmetti Y."/>
            <person name="Tilak M.-K."/>
            <person name="Nabholz B."/>
        </authorList>
    </citation>
    <scope>NUCLEOTIDE SEQUENCE</scope>
    <source>
        <strain evidence="1">HGM_15179</strain>
        <tissue evidence="1">Muscle</tissue>
    </source>
</reference>
<keyword evidence="2" id="KW-1185">Reference proteome</keyword>
<organism evidence="1 2">
    <name type="scientific">Zosterops borbonicus</name>
    <dbReference type="NCBI Taxonomy" id="364589"/>
    <lineage>
        <taxon>Eukaryota</taxon>
        <taxon>Metazoa</taxon>
        <taxon>Chordata</taxon>
        <taxon>Craniata</taxon>
        <taxon>Vertebrata</taxon>
        <taxon>Euteleostomi</taxon>
        <taxon>Archelosauria</taxon>
        <taxon>Archosauria</taxon>
        <taxon>Dinosauria</taxon>
        <taxon>Saurischia</taxon>
        <taxon>Theropoda</taxon>
        <taxon>Coelurosauria</taxon>
        <taxon>Aves</taxon>
        <taxon>Neognathae</taxon>
        <taxon>Neoaves</taxon>
        <taxon>Telluraves</taxon>
        <taxon>Australaves</taxon>
        <taxon>Passeriformes</taxon>
        <taxon>Sylvioidea</taxon>
        <taxon>Zosteropidae</taxon>
        <taxon>Zosterops</taxon>
    </lineage>
</organism>
<protein>
    <submittedName>
        <fullName evidence="1">Uncharacterized protein</fullName>
    </submittedName>
</protein>
<evidence type="ECO:0000313" key="1">
    <source>
        <dbReference type="EMBL" id="TRZ20636.1"/>
    </source>
</evidence>
<name>A0A8K1GMS4_9PASS</name>
<dbReference type="EMBL" id="SWJQ01000143">
    <property type="protein sequence ID" value="TRZ20636.1"/>
    <property type="molecule type" value="Genomic_DNA"/>
</dbReference>
<gene>
    <name evidence="1" type="ORF">HGM15179_006444</name>
</gene>
<sequence>MALGSLLQCLTTFSEEIFPHIQSKPLLAQHEAISLCPVPCYMGGEPDPHMVTPSILGVVETNKVIPDPHFLPSAPSAALYQTYAPVPSPAPFSLETLQALKVPEPTPGFKVKTTISVMEEELEVFQEQAVTKYVMTYCLGSSIYDGIE</sequence>
<comment type="caution">
    <text evidence="1">The sequence shown here is derived from an EMBL/GenBank/DDBJ whole genome shotgun (WGS) entry which is preliminary data.</text>
</comment>
<proteinExistence type="predicted"/>
<dbReference type="Proteomes" id="UP000796761">
    <property type="component" value="Unassembled WGS sequence"/>
</dbReference>